<evidence type="ECO:0000313" key="2">
    <source>
        <dbReference type="Proteomes" id="UP000321567"/>
    </source>
</evidence>
<name>A0A512HAW8_9PROT</name>
<keyword evidence="2" id="KW-1185">Reference proteome</keyword>
<dbReference type="Proteomes" id="UP000321567">
    <property type="component" value="Unassembled WGS sequence"/>
</dbReference>
<reference evidence="1 2" key="1">
    <citation type="submission" date="2019-07" db="EMBL/GenBank/DDBJ databases">
        <title>Whole genome shotgun sequence of Rhodospirillum oryzae NBRC 107573.</title>
        <authorList>
            <person name="Hosoyama A."/>
            <person name="Uohara A."/>
            <person name="Ohji S."/>
            <person name="Ichikawa N."/>
        </authorList>
    </citation>
    <scope>NUCLEOTIDE SEQUENCE [LARGE SCALE GENOMIC DNA]</scope>
    <source>
        <strain evidence="1 2">NBRC 107573</strain>
    </source>
</reference>
<dbReference type="EMBL" id="BJZO01000091">
    <property type="protein sequence ID" value="GEO82601.1"/>
    <property type="molecule type" value="Genomic_DNA"/>
</dbReference>
<proteinExistence type="predicted"/>
<dbReference type="AlphaFoldDB" id="A0A512HAW8"/>
<dbReference type="RefSeq" id="WP_147164628.1">
    <property type="nucleotide sequence ID" value="NZ_BJZO01000091.1"/>
</dbReference>
<organism evidence="1 2">
    <name type="scientific">Pararhodospirillum oryzae</name>
    <dbReference type="NCBI Taxonomy" id="478448"/>
    <lineage>
        <taxon>Bacteria</taxon>
        <taxon>Pseudomonadati</taxon>
        <taxon>Pseudomonadota</taxon>
        <taxon>Alphaproteobacteria</taxon>
        <taxon>Rhodospirillales</taxon>
        <taxon>Rhodospirillaceae</taxon>
        <taxon>Pararhodospirillum</taxon>
    </lineage>
</organism>
<accession>A0A512HAW8</accession>
<gene>
    <name evidence="1" type="ORF">ROR02_27320</name>
</gene>
<evidence type="ECO:0000313" key="1">
    <source>
        <dbReference type="EMBL" id="GEO82601.1"/>
    </source>
</evidence>
<protein>
    <submittedName>
        <fullName evidence="1">Uncharacterized protein</fullName>
    </submittedName>
</protein>
<comment type="caution">
    <text evidence="1">The sequence shown here is derived from an EMBL/GenBank/DDBJ whole genome shotgun (WGS) entry which is preliminary data.</text>
</comment>
<sequence>MTAPRVAVVRLEPPEYLGSVRAVGAVRIDPPGWTVEGWLVCERSRGPYVRPPTMRLASGRGAHTVHLPPDLLAEVEAALIDAYAVWAG</sequence>